<dbReference type="SUPFAM" id="SSF101898">
    <property type="entry name" value="NHL repeat"/>
    <property type="match status" value="1"/>
</dbReference>
<dbReference type="Pfam" id="PF13905">
    <property type="entry name" value="Thioredoxin_8"/>
    <property type="match status" value="1"/>
</dbReference>
<dbReference type="Proteomes" id="UP001212803">
    <property type="component" value="Chromosome"/>
</dbReference>
<dbReference type="SUPFAM" id="SSF52833">
    <property type="entry name" value="Thioredoxin-like"/>
    <property type="match status" value="1"/>
</dbReference>
<sequence length="682" mass="72627">MPRPAAPPRIIPPWLLLLPFLLLFAAACSGGRSEPPLTRESNVADQPARKSWAGSEPAPPFPPGLTWFNVQRPLTLEDLRGRIVLLDFWTAGCINCQHIVPDLLRLEAEFGNRLVVIGVHSGKYAEEHEDETILEAIRRLGITHPVINDADFRTWTTYGARAWPTLILIDPAGNLVGYHEGEGVYPLFQPILTALAAEFGERGLLRDDPLPVLAPGAPAAAAALAYPSAVAAAPGLDRLYIADAGNHRIVETSRSGEVLRVFGTGQPGFADGAPGEAAFRDPQGLALSADRATLYVADTRNHAVRAIDLASGETRTIAGTGRQLTRLPIGPQPARATDLASPWGLVEAGSRLFVTMAGVHQLWVLDLRAGTIEVFAGTSREGIDDGPRREMATLAQPSGITADSASLYGVDPESSSVRTVPLDGDGEVTTLVGTGLFDYGDRDGIGRQGQLQHAQGIALADGLLYIADTYNHRIRILDPRTRQLGTAAGSTRGWTDGVAGEARFAEPSGLAFADGLLYIADTANHLIRTFDPATGQVATLTLTNIALLRPPAAGALETRDLPAQTVAPGAANLRIEVAAPPGYHLNALGRSTLELASSNPAVLELGEHRLQWQSDEPAVAFPVPVILRPGEAVLTAALSAYYCREGQEALCFIARIEFRLPVRIEPGAAAAEPRLSLPLPER</sequence>
<name>A0ABY7M4T4_9CHLR</name>
<protein>
    <submittedName>
        <fullName evidence="4">Redoxin domain-containing protein</fullName>
    </submittedName>
</protein>
<proteinExistence type="predicted"/>
<keyword evidence="5" id="KW-1185">Reference proteome</keyword>
<reference evidence="4 5" key="1">
    <citation type="journal article" date="2023" name="ISME J.">
        <title>Thermophilic Dehalococcoidia with unusual traits shed light on an unexpected past.</title>
        <authorList>
            <person name="Palmer M."/>
            <person name="Covington J.K."/>
            <person name="Zhou E.M."/>
            <person name="Thomas S.C."/>
            <person name="Habib N."/>
            <person name="Seymour C.O."/>
            <person name="Lai D."/>
            <person name="Johnston J."/>
            <person name="Hashimi A."/>
            <person name="Jiao J.Y."/>
            <person name="Muok A.R."/>
            <person name="Liu L."/>
            <person name="Xian W.D."/>
            <person name="Zhi X.Y."/>
            <person name="Li M.M."/>
            <person name="Silva L.P."/>
            <person name="Bowen B.P."/>
            <person name="Louie K."/>
            <person name="Briegel A."/>
            <person name="Pett-Ridge J."/>
            <person name="Weber P.K."/>
            <person name="Tocheva E.I."/>
            <person name="Woyke T."/>
            <person name="Northen T.R."/>
            <person name="Mayali X."/>
            <person name="Li W.J."/>
            <person name="Hedlund B.P."/>
        </authorList>
    </citation>
    <scope>NUCLEOTIDE SEQUENCE [LARGE SCALE GENOMIC DNA]</scope>
    <source>
        <strain evidence="4 5">YIM 72310</strain>
    </source>
</reference>
<dbReference type="EMBL" id="CP115149">
    <property type="protein sequence ID" value="WBL35104.1"/>
    <property type="molecule type" value="Genomic_DNA"/>
</dbReference>
<dbReference type="PANTHER" id="PTHR46388">
    <property type="entry name" value="NHL REPEAT-CONTAINING PROTEIN 2"/>
    <property type="match status" value="1"/>
</dbReference>
<dbReference type="InterPro" id="IPR013766">
    <property type="entry name" value="Thioredoxin_domain"/>
</dbReference>
<evidence type="ECO:0000259" key="3">
    <source>
        <dbReference type="PROSITE" id="PS51352"/>
    </source>
</evidence>
<dbReference type="Gene3D" id="3.40.30.10">
    <property type="entry name" value="Glutaredoxin"/>
    <property type="match status" value="1"/>
</dbReference>
<dbReference type="Gene3D" id="2.120.10.30">
    <property type="entry name" value="TolB, C-terminal domain"/>
    <property type="match status" value="3"/>
</dbReference>
<gene>
    <name evidence="4" type="ORF">O0235_09925</name>
</gene>
<dbReference type="InterPro" id="IPR011042">
    <property type="entry name" value="6-blade_b-propeller_TolB-like"/>
</dbReference>
<organism evidence="4 5">
    <name type="scientific">Tepidiforma flava</name>
    <dbReference type="NCBI Taxonomy" id="3004094"/>
    <lineage>
        <taxon>Bacteria</taxon>
        <taxon>Bacillati</taxon>
        <taxon>Chloroflexota</taxon>
        <taxon>Tepidiformia</taxon>
        <taxon>Tepidiformales</taxon>
        <taxon>Tepidiformaceae</taxon>
        <taxon>Tepidiforma</taxon>
    </lineage>
</organism>
<dbReference type="InterPro" id="IPR001258">
    <property type="entry name" value="NHL_repeat"/>
</dbReference>
<dbReference type="PROSITE" id="PS51257">
    <property type="entry name" value="PROKAR_LIPOPROTEIN"/>
    <property type="match status" value="1"/>
</dbReference>
<dbReference type="InterPro" id="IPR036249">
    <property type="entry name" value="Thioredoxin-like_sf"/>
</dbReference>
<feature type="region of interest" description="Disordered" evidence="2">
    <location>
        <begin position="33"/>
        <end position="58"/>
    </location>
</feature>
<dbReference type="PANTHER" id="PTHR46388:SF2">
    <property type="entry name" value="NHL REPEAT-CONTAINING PROTEIN 2"/>
    <property type="match status" value="1"/>
</dbReference>
<accession>A0ABY7M4T4</accession>
<keyword evidence="1" id="KW-0677">Repeat</keyword>
<evidence type="ECO:0000256" key="2">
    <source>
        <dbReference type="SAM" id="MobiDB-lite"/>
    </source>
</evidence>
<dbReference type="InterPro" id="IPR012336">
    <property type="entry name" value="Thioredoxin-like_fold"/>
</dbReference>
<evidence type="ECO:0000313" key="4">
    <source>
        <dbReference type="EMBL" id="WBL35104.1"/>
    </source>
</evidence>
<feature type="domain" description="Thioredoxin" evidence="3">
    <location>
        <begin position="52"/>
        <end position="197"/>
    </location>
</feature>
<evidence type="ECO:0000256" key="1">
    <source>
        <dbReference type="ARBA" id="ARBA00022737"/>
    </source>
</evidence>
<dbReference type="RefSeq" id="WP_270055632.1">
    <property type="nucleotide sequence ID" value="NZ_CP115149.1"/>
</dbReference>
<dbReference type="Pfam" id="PF01436">
    <property type="entry name" value="NHL"/>
    <property type="match status" value="2"/>
</dbReference>
<dbReference type="PROSITE" id="PS51352">
    <property type="entry name" value="THIOREDOXIN_2"/>
    <property type="match status" value="1"/>
</dbReference>
<evidence type="ECO:0000313" key="5">
    <source>
        <dbReference type="Proteomes" id="UP001212803"/>
    </source>
</evidence>